<dbReference type="Pfam" id="PF10012">
    <property type="entry name" value="DUF2255"/>
    <property type="match status" value="1"/>
</dbReference>
<dbReference type="InterPro" id="IPR012349">
    <property type="entry name" value="Split_barrel_FMN-bd"/>
</dbReference>
<accession>A0ABX0Y2C3</accession>
<evidence type="ECO:0000313" key="1">
    <source>
        <dbReference type="EMBL" id="NJC71589.1"/>
    </source>
</evidence>
<dbReference type="Gene3D" id="2.30.110.10">
    <property type="entry name" value="Electron Transport, Fmn-binding Protein, Chain A"/>
    <property type="match status" value="1"/>
</dbReference>
<dbReference type="InterPro" id="IPR016888">
    <property type="entry name" value="UCP028498"/>
</dbReference>
<dbReference type="Proteomes" id="UP000722989">
    <property type="component" value="Unassembled WGS sequence"/>
</dbReference>
<proteinExistence type="predicted"/>
<protein>
    <submittedName>
        <fullName evidence="1">DUF2255 family protein</fullName>
    </submittedName>
</protein>
<name>A0ABX0Y2C3_9ACTN</name>
<reference evidence="1 2" key="1">
    <citation type="submission" date="2020-03" db="EMBL/GenBank/DDBJ databases">
        <title>WGS of the type strain of Planosporangium spp.</title>
        <authorList>
            <person name="Thawai C."/>
        </authorList>
    </citation>
    <scope>NUCLEOTIDE SEQUENCE [LARGE SCALE GENOMIC DNA]</scope>
    <source>
        <strain evidence="1 2">TBRC 5610</strain>
    </source>
</reference>
<gene>
    <name evidence="1" type="ORF">HC031_17955</name>
</gene>
<comment type="caution">
    <text evidence="1">The sequence shown here is derived from an EMBL/GenBank/DDBJ whole genome shotgun (WGS) entry which is preliminary data.</text>
</comment>
<dbReference type="EMBL" id="JAATVY010000012">
    <property type="protein sequence ID" value="NJC71589.1"/>
    <property type="molecule type" value="Genomic_DNA"/>
</dbReference>
<dbReference type="RefSeq" id="WP_167926492.1">
    <property type="nucleotide sequence ID" value="NZ_JAATVY010000012.1"/>
</dbReference>
<organism evidence="1 2">
    <name type="scientific">Planosporangium thailandense</name>
    <dbReference type="NCBI Taxonomy" id="765197"/>
    <lineage>
        <taxon>Bacteria</taxon>
        <taxon>Bacillati</taxon>
        <taxon>Actinomycetota</taxon>
        <taxon>Actinomycetes</taxon>
        <taxon>Micromonosporales</taxon>
        <taxon>Micromonosporaceae</taxon>
        <taxon>Planosporangium</taxon>
    </lineage>
</organism>
<sequence>MSDWTAEELDKIGAADELEIAALRSDGSLRPYTTIWVVRVGDDLYVRSFRGHDGAWFRSVLRRPEGRIRVGGVEREVAFEEPADADHGAIDRAYRSKYARYGGTYVDPMVSPGAAAATLRLNAR</sequence>
<evidence type="ECO:0000313" key="2">
    <source>
        <dbReference type="Proteomes" id="UP000722989"/>
    </source>
</evidence>
<keyword evidence="2" id="KW-1185">Reference proteome</keyword>